<dbReference type="SUPFAM" id="SSF48403">
    <property type="entry name" value="Ankyrin repeat"/>
    <property type="match status" value="3"/>
</dbReference>
<proteinExistence type="predicted"/>
<feature type="repeat" description="ANK" evidence="3">
    <location>
        <begin position="72"/>
        <end position="104"/>
    </location>
</feature>
<dbReference type="PANTHER" id="PTHR24198">
    <property type="entry name" value="ANKYRIN REPEAT AND PROTEIN KINASE DOMAIN-CONTAINING PROTEIN"/>
    <property type="match status" value="1"/>
</dbReference>
<evidence type="ECO:0000256" key="1">
    <source>
        <dbReference type="ARBA" id="ARBA00022737"/>
    </source>
</evidence>
<evidence type="ECO:0008006" key="7">
    <source>
        <dbReference type="Google" id="ProtNLM"/>
    </source>
</evidence>
<sequence length="1905" mass="208394">MGGICCKEVQEYNPDGSPKPLQTKEQMKQDGPDLRKAAKNCDLEEMHGLLERMLQKHINSGAGKEEVDESEAGMAALHFSAAANHLRGATKLVLYGASIEARDARGYTPLHVQMELGLRKVAQFLINRGANLNAQDKMGATPLMLAMHHGHAAAVDLMFDASLERQKNGRSGLDLALLSKDGWSYALLLAKLGWWSDLERLLNMMKPSFEAPEARSKALSSLDVRSKSGDTLLGWVLRYVLSGCLSIEDGLSLVQRLLALGISASTPAFSENVPPLALATAIGNRELWEMISKAAGEGSERAKDGLGRSLLHYASAKGHLELVQQLSSTLRVDEADAHGNTPLHLAAMKGHATCVKELLGSAAAALAPDTAASDLSPMERVLLQPNRDGYAVLHMAMRAGPLPQSQSAALESLEKITTERLLKDARMVVNEVVKDTPLTLAVGGHQHAVVRALLDRQVDMNEQTGSQETALVRCLASVTKETASVDAAILKLLVDAGASPDTGPGNEANHPMLAICKNDCNEFARLGLEILEGKAEGGKLSWDITNPKNGRTPLMEAALHNNAYMVKAILMKENSQDMLEKVCHKGMTALCYAARGSAADAMKVLLNHRANVEHKDNEGRSVMSLCLKLDVPESLVCAALLLRAGAAPSTDVDSSGEGLLHRAVRYGAPDFIRLWSRMGGSLLEACSTPISANSVVPTSLKYDQEVTGMVAAVMEEDAETDDRVLDHDCIPVAPKEAEEADDEGLDAYGNEKVVEDGLGRVEKLPSIKASRHAQSPEADVQANLEWDGKQGDSFKGIVPQGAMAVAEGVEEAWLDGVMDGNRFGSGLLPRVPSFFVGPTTLQRRAWRRQGTGWWNGWIDQQELRPAVTKVAANTDPREEDWDIEDKDGLVTLDELMLEASDRQRSMLRREAGAICEGILGNSLVKVVPVGGEVVQSVVQANIEELGMIPDSLEDHKSELAMSLVRRLLAKKVGTEVEEVDAFYHPDKAYTGEPGCMKADLSTWDVRLASLLDSVYKRVDSYDIKPETPLQGADLRERNIRWWIKSQAPEAYPLKLGRWRSLSKLTEQAVKGARARVAPSPRLQIRKRTALIGQPDLPTCPELERTTALTYAVQLCRPACVKALLECDYRGRLLDVRDLWQHTALEYAMAMLVRDKSNVQLQQIVDMLLVRRPSFEKAISSSYHNSMHPLCLAVIAYDLPRIAWMVCCCGAPLDASWMYAPDVPCYYEGTWEKLVGSTEAIFAPLHLALMHKRVDIAKLLLDLGADSNITSWGLAGGLFVKGIFGKREEFLSELSKHRTNALKGKPDPMGEEDATAVSLRTKQLEASHSAMQKSFQAKVDAHKARLAELTKSGKEWKGKAVGQALQGLTTIVKKIMDLIKDLMGGPDPWVSALHLAARYGLADLCVLLLDRGATVCGGVAAATARRTPLEEALKYARSNFRLDNCDAVRHNWVAIERKAESMIPPMSPAALAAEAQSKAKKLQSMMNPVVAGVKVGIMAAKVVITVLLESFKRPIAHYDNAMKAAHVLVRHHCILRPYDSQTNILLRDLADNGTWAWVGGDIAEISDAQWLKKVDKTLEKLADTCNLRKAGGTDDPKEYKDIVKAFKQKMNSKYFTHSFEDFQGAHQKELKKKVYDLELKMQVFKAQVLERAHLFHLDACLARSQLVEKGLKWEQRVKEELVQARQKAETDPPMFQEPFASSTLQMAEFDIQDPVKFLGGARDVIAKSMSMRTTSMRHAPSLRGKAADMAASAELFAVPAYANESPEEALGCSSSKAAAALLAIQPYDQKAIQVAAVKDNSAFLKERAEAAKEEMKLLIKAAKKEAKAIRKGAKALESIKGLAQFGDDDEDEDSAGVFQFKVFESSQESMSFLDDNADMDVDGMCAVSEELQEVIDKIVEIVDDAL</sequence>
<evidence type="ECO:0000256" key="3">
    <source>
        <dbReference type="PROSITE-ProRule" id="PRU00023"/>
    </source>
</evidence>
<dbReference type="EMBL" id="HBIP01013245">
    <property type="protein sequence ID" value="CAE0492516.1"/>
    <property type="molecule type" value="Transcribed_RNA"/>
</dbReference>
<dbReference type="PROSITE" id="PS50088">
    <property type="entry name" value="ANK_REPEAT"/>
    <property type="match status" value="5"/>
</dbReference>
<dbReference type="Pfam" id="PF12796">
    <property type="entry name" value="Ank_2"/>
    <property type="match status" value="3"/>
</dbReference>
<evidence type="ECO:0000256" key="5">
    <source>
        <dbReference type="SAM" id="MobiDB-lite"/>
    </source>
</evidence>
<gene>
    <name evidence="6" type="ORF">DTER00134_LOCUS7589</name>
</gene>
<dbReference type="Pfam" id="PF00023">
    <property type="entry name" value="Ank"/>
    <property type="match status" value="2"/>
</dbReference>
<evidence type="ECO:0000313" key="6">
    <source>
        <dbReference type="EMBL" id="CAE0492516.1"/>
    </source>
</evidence>
<feature type="region of interest" description="Disordered" evidence="5">
    <location>
        <begin position="11"/>
        <end position="31"/>
    </location>
</feature>
<feature type="repeat" description="ANK" evidence="3">
    <location>
        <begin position="338"/>
        <end position="370"/>
    </location>
</feature>
<dbReference type="Gene3D" id="1.25.40.20">
    <property type="entry name" value="Ankyrin repeat-containing domain"/>
    <property type="match status" value="6"/>
</dbReference>
<dbReference type="SMART" id="SM00248">
    <property type="entry name" value="ANK"/>
    <property type="match status" value="13"/>
</dbReference>
<name>A0A7S3QTK3_DUNTE</name>
<organism evidence="6">
    <name type="scientific">Dunaliella tertiolecta</name>
    <name type="common">Green alga</name>
    <dbReference type="NCBI Taxonomy" id="3047"/>
    <lineage>
        <taxon>Eukaryota</taxon>
        <taxon>Viridiplantae</taxon>
        <taxon>Chlorophyta</taxon>
        <taxon>core chlorophytes</taxon>
        <taxon>Chlorophyceae</taxon>
        <taxon>CS clade</taxon>
        <taxon>Chlamydomonadales</taxon>
        <taxon>Dunaliellaceae</taxon>
        <taxon>Dunaliella</taxon>
    </lineage>
</organism>
<protein>
    <recommendedName>
        <fullName evidence="7">PARP</fullName>
    </recommendedName>
</protein>
<feature type="repeat" description="ANK" evidence="3">
    <location>
        <begin position="1243"/>
        <end position="1271"/>
    </location>
</feature>
<keyword evidence="2 3" id="KW-0040">ANK repeat</keyword>
<dbReference type="PRINTS" id="PR01415">
    <property type="entry name" value="ANKYRIN"/>
</dbReference>
<feature type="coiled-coil region" evidence="4">
    <location>
        <begin position="1793"/>
        <end position="1827"/>
    </location>
</feature>
<feature type="repeat" description="ANK" evidence="3">
    <location>
        <begin position="105"/>
        <end position="137"/>
    </location>
</feature>
<dbReference type="InterPro" id="IPR002110">
    <property type="entry name" value="Ankyrin_rpt"/>
</dbReference>
<evidence type="ECO:0000256" key="2">
    <source>
        <dbReference type="ARBA" id="ARBA00023043"/>
    </source>
</evidence>
<dbReference type="InterPro" id="IPR036770">
    <property type="entry name" value="Ankyrin_rpt-contain_sf"/>
</dbReference>
<evidence type="ECO:0000256" key="4">
    <source>
        <dbReference type="SAM" id="Coils"/>
    </source>
</evidence>
<keyword evidence="1" id="KW-0677">Repeat</keyword>
<feature type="repeat" description="ANK" evidence="3">
    <location>
        <begin position="585"/>
        <end position="617"/>
    </location>
</feature>
<dbReference type="PROSITE" id="PS50297">
    <property type="entry name" value="ANK_REP_REGION"/>
    <property type="match status" value="3"/>
</dbReference>
<keyword evidence="4" id="KW-0175">Coiled coil</keyword>
<accession>A0A7S3QTK3</accession>
<dbReference type="PANTHER" id="PTHR24198:SF165">
    <property type="entry name" value="ANKYRIN REPEAT-CONTAINING PROTEIN-RELATED"/>
    <property type="match status" value="1"/>
</dbReference>
<reference evidence="6" key="1">
    <citation type="submission" date="2021-01" db="EMBL/GenBank/DDBJ databases">
        <authorList>
            <person name="Corre E."/>
            <person name="Pelletier E."/>
            <person name="Niang G."/>
            <person name="Scheremetjew M."/>
            <person name="Finn R."/>
            <person name="Kale V."/>
            <person name="Holt S."/>
            <person name="Cochrane G."/>
            <person name="Meng A."/>
            <person name="Brown T."/>
            <person name="Cohen L."/>
        </authorList>
    </citation>
    <scope>NUCLEOTIDE SEQUENCE</scope>
    <source>
        <strain evidence="6">CCMP1320</strain>
    </source>
</reference>